<evidence type="ECO:0000313" key="2">
    <source>
        <dbReference type="EMBL" id="MFC5269829.1"/>
    </source>
</evidence>
<evidence type="ECO:0000313" key="3">
    <source>
        <dbReference type="Proteomes" id="UP001596161"/>
    </source>
</evidence>
<evidence type="ECO:0000256" key="1">
    <source>
        <dbReference type="SAM" id="MobiDB-lite"/>
    </source>
</evidence>
<reference evidence="3" key="1">
    <citation type="journal article" date="2019" name="Int. J. Syst. Evol. Microbiol.">
        <title>The Global Catalogue of Microorganisms (GCM) 10K type strain sequencing project: providing services to taxonomists for standard genome sequencing and annotation.</title>
        <authorList>
            <consortium name="The Broad Institute Genomics Platform"/>
            <consortium name="The Broad Institute Genome Sequencing Center for Infectious Disease"/>
            <person name="Wu L."/>
            <person name="Ma J."/>
        </authorList>
    </citation>
    <scope>NUCLEOTIDE SEQUENCE [LARGE SCALE GENOMIC DNA]</scope>
    <source>
        <strain evidence="3">KACC 12602</strain>
    </source>
</reference>
<feature type="compositionally biased region" description="Basic and acidic residues" evidence="1">
    <location>
        <begin position="45"/>
        <end position="54"/>
    </location>
</feature>
<dbReference type="RefSeq" id="WP_378016209.1">
    <property type="nucleotide sequence ID" value="NZ_JBHSKT010000002.1"/>
</dbReference>
<feature type="region of interest" description="Disordered" evidence="1">
    <location>
        <begin position="1"/>
        <end position="54"/>
    </location>
</feature>
<organism evidence="2 3">
    <name type="scientific">Adhaeribacter terreus</name>
    <dbReference type="NCBI Taxonomy" id="529703"/>
    <lineage>
        <taxon>Bacteria</taxon>
        <taxon>Pseudomonadati</taxon>
        <taxon>Bacteroidota</taxon>
        <taxon>Cytophagia</taxon>
        <taxon>Cytophagales</taxon>
        <taxon>Hymenobacteraceae</taxon>
        <taxon>Adhaeribacter</taxon>
    </lineage>
</organism>
<accession>A0ABW0E6C9</accession>
<keyword evidence="3" id="KW-1185">Reference proteome</keyword>
<feature type="compositionally biased region" description="Basic and acidic residues" evidence="1">
    <location>
        <begin position="1"/>
        <end position="25"/>
    </location>
</feature>
<comment type="caution">
    <text evidence="2">The sequence shown here is derived from an EMBL/GenBank/DDBJ whole genome shotgun (WGS) entry which is preliminary data.</text>
</comment>
<dbReference type="Proteomes" id="UP001596161">
    <property type="component" value="Unassembled WGS sequence"/>
</dbReference>
<protein>
    <submittedName>
        <fullName evidence="2">Uncharacterized protein</fullName>
    </submittedName>
</protein>
<dbReference type="EMBL" id="JBHSKT010000002">
    <property type="protein sequence ID" value="MFC5269829.1"/>
    <property type="molecule type" value="Genomic_DNA"/>
</dbReference>
<proteinExistence type="predicted"/>
<sequence length="104" mass="11310">MKNEEKSPGHENRTNRSDMAFKRDQANGNIGDPSSKRNIGLGGETQRDNQKDELENLCIAGDEVSGYGANNHTDIGENAAGPGFEAEGSEFSNDNPVRDEDEIK</sequence>
<feature type="region of interest" description="Disordered" evidence="1">
    <location>
        <begin position="69"/>
        <end position="104"/>
    </location>
</feature>
<name>A0ABW0E6C9_9BACT</name>
<gene>
    <name evidence="2" type="ORF">ACFPIB_04350</name>
</gene>